<feature type="domain" description="DICT" evidence="1">
    <location>
        <begin position="115"/>
        <end position="225"/>
    </location>
</feature>
<name>A0ABD6DI55_9EURY</name>
<comment type="caution">
    <text evidence="2">The sequence shown here is derived from an EMBL/GenBank/DDBJ whole genome shotgun (WGS) entry which is preliminary data.</text>
</comment>
<sequence>MGLRQLIERGEGESRTLTVVDRQSSDIVQGMLDDLFEEQPVEVVENVGGDTVPGDTVIVSRTDGSSFSSSLESIQNAILFVNSDTYITGARDLEAVDTPEAILGLADTVFTVEGYPDTRKQKFLLIELSRYIEARAWDHGVGEIHSSFQYLSRLRDERGTHEVYRSLGRTDLDVNIYGIEDTPVPADVDANVYTDGPVEELRRSWFVVYTHPSDRSASAALVCYRLPGEDGGIGPWKGFWTFDADRVEGVRTHVCGNFQ</sequence>
<protein>
    <submittedName>
        <fullName evidence="2">DICT sensory domain-containing protein</fullName>
    </submittedName>
</protein>
<gene>
    <name evidence="2" type="ORF">ACFSBL_09600</name>
</gene>
<organism evidence="2 3">
    <name type="scientific">Haloarchaeobius litoreus</name>
    <dbReference type="NCBI Taxonomy" id="755306"/>
    <lineage>
        <taxon>Archaea</taxon>
        <taxon>Methanobacteriati</taxon>
        <taxon>Methanobacteriota</taxon>
        <taxon>Stenosarchaea group</taxon>
        <taxon>Halobacteria</taxon>
        <taxon>Halobacteriales</taxon>
        <taxon>Halorubellaceae</taxon>
        <taxon>Haloarchaeobius</taxon>
    </lineage>
</organism>
<dbReference type="Pfam" id="PF10069">
    <property type="entry name" value="DICT"/>
    <property type="match status" value="1"/>
</dbReference>
<reference evidence="2 3" key="1">
    <citation type="journal article" date="2019" name="Int. J. Syst. Evol. Microbiol.">
        <title>The Global Catalogue of Microorganisms (GCM) 10K type strain sequencing project: providing services to taxonomists for standard genome sequencing and annotation.</title>
        <authorList>
            <consortium name="The Broad Institute Genomics Platform"/>
            <consortium name="The Broad Institute Genome Sequencing Center for Infectious Disease"/>
            <person name="Wu L."/>
            <person name="Ma J."/>
        </authorList>
    </citation>
    <scope>NUCLEOTIDE SEQUENCE [LARGE SCALE GENOMIC DNA]</scope>
    <source>
        <strain evidence="2 3">CGMCC 1.10390</strain>
    </source>
</reference>
<proteinExistence type="predicted"/>
<keyword evidence="3" id="KW-1185">Reference proteome</keyword>
<dbReference type="InterPro" id="IPR016954">
    <property type="entry name" value="Uncharacterised_Vng0742h"/>
</dbReference>
<evidence type="ECO:0000259" key="1">
    <source>
        <dbReference type="Pfam" id="PF10069"/>
    </source>
</evidence>
<dbReference type="AlphaFoldDB" id="A0ABD6DI55"/>
<dbReference type="EMBL" id="JBHUDO010000002">
    <property type="protein sequence ID" value="MFD1645937.1"/>
    <property type="molecule type" value="Genomic_DNA"/>
</dbReference>
<dbReference type="RefSeq" id="WP_256398538.1">
    <property type="nucleotide sequence ID" value="NZ_JANHJR010000001.1"/>
</dbReference>
<dbReference type="InterPro" id="IPR019278">
    <property type="entry name" value="DICT_dom"/>
</dbReference>
<accession>A0ABD6DI55</accession>
<dbReference type="PIRSF" id="PIRSF030471">
    <property type="entry name" value="STR_Vng0742h_prd"/>
    <property type="match status" value="1"/>
</dbReference>
<evidence type="ECO:0000313" key="3">
    <source>
        <dbReference type="Proteomes" id="UP001597034"/>
    </source>
</evidence>
<dbReference type="Proteomes" id="UP001597034">
    <property type="component" value="Unassembled WGS sequence"/>
</dbReference>
<evidence type="ECO:0000313" key="2">
    <source>
        <dbReference type="EMBL" id="MFD1645937.1"/>
    </source>
</evidence>